<organism evidence="3 4">
    <name type="scientific">Pseudodonghicola flavimaris</name>
    <dbReference type="NCBI Taxonomy" id="3050036"/>
    <lineage>
        <taxon>Bacteria</taxon>
        <taxon>Pseudomonadati</taxon>
        <taxon>Pseudomonadota</taxon>
        <taxon>Alphaproteobacteria</taxon>
        <taxon>Rhodobacterales</taxon>
        <taxon>Paracoccaceae</taxon>
        <taxon>Pseudodonghicola</taxon>
    </lineage>
</organism>
<dbReference type="InterPro" id="IPR027410">
    <property type="entry name" value="TCP-1-like_intermed_sf"/>
</dbReference>
<dbReference type="SUPFAM" id="SSF52029">
    <property type="entry name" value="GroEL apical domain-like"/>
    <property type="match status" value="1"/>
</dbReference>
<dbReference type="PRINTS" id="PR00298">
    <property type="entry name" value="CHAPERONIN60"/>
</dbReference>
<dbReference type="PANTHER" id="PTHR45633">
    <property type="entry name" value="60 KDA HEAT SHOCK PROTEIN, MITOCHONDRIAL"/>
    <property type="match status" value="1"/>
</dbReference>
<dbReference type="InterPro" id="IPR027413">
    <property type="entry name" value="GROEL-like_equatorial_sf"/>
</dbReference>
<gene>
    <name evidence="3" type="ORF">QO033_19495</name>
</gene>
<proteinExistence type="inferred from homology"/>
<comment type="caution">
    <text evidence="3">The sequence shown here is derived from an EMBL/GenBank/DDBJ whole genome shotgun (WGS) entry which is preliminary data.</text>
</comment>
<keyword evidence="4" id="KW-1185">Reference proteome</keyword>
<dbReference type="InterPro" id="IPR027409">
    <property type="entry name" value="GroEL-like_apical_dom_sf"/>
</dbReference>
<dbReference type="EMBL" id="JASNJD010000019">
    <property type="protein sequence ID" value="MDK3019871.1"/>
    <property type="molecule type" value="Genomic_DNA"/>
</dbReference>
<evidence type="ECO:0000256" key="1">
    <source>
        <dbReference type="ARBA" id="ARBA00006607"/>
    </source>
</evidence>
<dbReference type="RefSeq" id="WP_284482642.1">
    <property type="nucleotide sequence ID" value="NZ_JASNJD010000019.1"/>
</dbReference>
<dbReference type="Gene3D" id="3.50.7.10">
    <property type="entry name" value="GroEL"/>
    <property type="match status" value="1"/>
</dbReference>
<dbReference type="Gene3D" id="1.10.560.10">
    <property type="entry name" value="GroEL-like equatorial domain"/>
    <property type="match status" value="1"/>
</dbReference>
<evidence type="ECO:0000313" key="4">
    <source>
        <dbReference type="Proteomes" id="UP001243757"/>
    </source>
</evidence>
<evidence type="ECO:0000256" key="2">
    <source>
        <dbReference type="ARBA" id="ARBA00023186"/>
    </source>
</evidence>
<comment type="similarity">
    <text evidence="1">Belongs to the chaperonin (HSP60) family.</text>
</comment>
<accession>A0ABT7F5J3</accession>
<dbReference type="Proteomes" id="UP001243757">
    <property type="component" value="Unassembled WGS sequence"/>
</dbReference>
<keyword evidence="2" id="KW-0143">Chaperone</keyword>
<protein>
    <submittedName>
        <fullName evidence="3">TCP-1/cpn60 chaperonin family protein</fullName>
    </submittedName>
</protein>
<sequence>MSATETIAGEDLRRGVIRSLAPALRAIAAALGPEGRAVLYSTGAAVRRAETGTEIARRFCGEAPAEVLLREALVSAEQDLQDGSARLAVMFDAALTQGARSLAAGEHPTHLSRAVTALKPELDAYFAQETQVTEETGALLTAADLPTDAAALLGQALDAAGPEGHVELSDRDEPGVALNQVTGFTVEMEPLLSGMLDHMERVHLIVANDIISDFARLVPVIDGFARSNKSLVIAARGIEGAARQLLERNRTAGVLRVAALTPRDKGPRAAEILADLAVATGATLVAEETGQPLDTLQPEMLGSAAQLKRNGHRFTLTEPGGDSAAVARRLREIAGEIARHRYLAYDREHAERRHARLSGRWVELMIGPDRCDPGLRGRMARALSALRSARTGGQIAGAGAGLAAVADLLEAGAPADAPAGADRAARRLVAEALRAPERVLRRNAGFDDGHADWARSLPPLADPARLSRSLLDTSLSLALHLLTLETAVLRR</sequence>
<dbReference type="InterPro" id="IPR001844">
    <property type="entry name" value="Cpn60/GroEL"/>
</dbReference>
<dbReference type="SUPFAM" id="SSF48592">
    <property type="entry name" value="GroEL equatorial domain-like"/>
    <property type="match status" value="1"/>
</dbReference>
<dbReference type="Gene3D" id="3.30.260.10">
    <property type="entry name" value="TCP-1-like chaperonin intermediate domain"/>
    <property type="match status" value="1"/>
</dbReference>
<evidence type="ECO:0000313" key="3">
    <source>
        <dbReference type="EMBL" id="MDK3019871.1"/>
    </source>
</evidence>
<name>A0ABT7F5J3_9RHOB</name>
<reference evidence="3 4" key="1">
    <citation type="submission" date="2023-05" db="EMBL/GenBank/DDBJ databases">
        <title>Pseudodonghicola sp. nov.</title>
        <authorList>
            <person name="Huang J."/>
        </authorList>
    </citation>
    <scope>NUCLEOTIDE SEQUENCE [LARGE SCALE GENOMIC DNA]</scope>
    <source>
        <strain evidence="3 4">IC7</strain>
    </source>
</reference>